<organism evidence="4 5">
    <name type="scientific">Anisodus acutangulus</name>
    <dbReference type="NCBI Taxonomy" id="402998"/>
    <lineage>
        <taxon>Eukaryota</taxon>
        <taxon>Viridiplantae</taxon>
        <taxon>Streptophyta</taxon>
        <taxon>Embryophyta</taxon>
        <taxon>Tracheophyta</taxon>
        <taxon>Spermatophyta</taxon>
        <taxon>Magnoliopsida</taxon>
        <taxon>eudicotyledons</taxon>
        <taxon>Gunneridae</taxon>
        <taxon>Pentapetalae</taxon>
        <taxon>asterids</taxon>
        <taxon>lamiids</taxon>
        <taxon>Solanales</taxon>
        <taxon>Solanaceae</taxon>
        <taxon>Solanoideae</taxon>
        <taxon>Hyoscyameae</taxon>
        <taxon>Anisodus</taxon>
    </lineage>
</organism>
<dbReference type="PROSITE" id="PS50157">
    <property type="entry name" value="ZINC_FINGER_C2H2_2"/>
    <property type="match status" value="1"/>
</dbReference>
<evidence type="ECO:0000256" key="1">
    <source>
        <dbReference type="PROSITE-ProRule" id="PRU00042"/>
    </source>
</evidence>
<sequence length="219" mass="23112">MTNTSGSRDQGASENPQSSTPVSFPSPSPPPPATPVSEAPANRTTTASTEISTNSIAGGSSTSSTGIAINPIASIGIGSSRSDVPPKKRGSMLAAGEGSSGGGAGEGDQPRNVRPNAPPADSIPVEKRRCLVCQRVFDSVKALFGHMNCHSDRRWKGVYPPPTFNREEEFADLLVKMEPTTEVGDDAPVLPHLNVSERAAEERRYQLPDLNLPPPEEEQ</sequence>
<keyword evidence="1" id="KW-0863">Zinc-finger</keyword>
<evidence type="ECO:0000313" key="4">
    <source>
        <dbReference type="EMBL" id="KAJ8550151.1"/>
    </source>
</evidence>
<dbReference type="PROSITE" id="PS00028">
    <property type="entry name" value="ZINC_FINGER_C2H2_1"/>
    <property type="match status" value="1"/>
</dbReference>
<comment type="caution">
    <text evidence="4">The sequence shown here is derived from an EMBL/GenBank/DDBJ whole genome shotgun (WGS) entry which is preliminary data.</text>
</comment>
<feature type="compositionally biased region" description="Pro residues" evidence="2">
    <location>
        <begin position="24"/>
        <end position="34"/>
    </location>
</feature>
<gene>
    <name evidence="4" type="ORF">K7X08_033858</name>
</gene>
<dbReference type="EMBL" id="JAJAGQ010000011">
    <property type="protein sequence ID" value="KAJ8550151.1"/>
    <property type="molecule type" value="Genomic_DNA"/>
</dbReference>
<dbReference type="PANTHER" id="PTHR47591">
    <property type="entry name" value="ZINC FINGER PROTEIN ZAT2-RELATED"/>
    <property type="match status" value="1"/>
</dbReference>
<dbReference type="OrthoDB" id="1305943at2759"/>
<protein>
    <recommendedName>
        <fullName evidence="3">C2H2-type domain-containing protein</fullName>
    </recommendedName>
</protein>
<dbReference type="Proteomes" id="UP001152561">
    <property type="component" value="Unassembled WGS sequence"/>
</dbReference>
<name>A0A9Q1M6E0_9SOLA</name>
<feature type="compositionally biased region" description="Low complexity" evidence="2">
    <location>
        <begin position="51"/>
        <end position="70"/>
    </location>
</feature>
<feature type="domain" description="C2H2-type" evidence="3">
    <location>
        <begin position="128"/>
        <end position="155"/>
    </location>
</feature>
<feature type="compositionally biased region" description="Polar residues" evidence="2">
    <location>
        <begin position="1"/>
        <end position="15"/>
    </location>
</feature>
<evidence type="ECO:0000259" key="3">
    <source>
        <dbReference type="PROSITE" id="PS50157"/>
    </source>
</evidence>
<feature type="region of interest" description="Disordered" evidence="2">
    <location>
        <begin position="200"/>
        <end position="219"/>
    </location>
</feature>
<keyword evidence="1" id="KW-0862">Zinc</keyword>
<dbReference type="GO" id="GO:0008270">
    <property type="term" value="F:zinc ion binding"/>
    <property type="evidence" value="ECO:0007669"/>
    <property type="project" value="UniProtKB-KW"/>
</dbReference>
<feature type="region of interest" description="Disordered" evidence="2">
    <location>
        <begin position="1"/>
        <end position="124"/>
    </location>
</feature>
<evidence type="ECO:0000313" key="5">
    <source>
        <dbReference type="Proteomes" id="UP001152561"/>
    </source>
</evidence>
<dbReference type="PANTHER" id="PTHR47591:SF1">
    <property type="entry name" value="ZINC FINGER PROTEIN ZAT2-RELATED"/>
    <property type="match status" value="1"/>
</dbReference>
<keyword evidence="1" id="KW-0479">Metal-binding</keyword>
<keyword evidence="5" id="KW-1185">Reference proteome</keyword>
<reference evidence="5" key="1">
    <citation type="journal article" date="2023" name="Proc. Natl. Acad. Sci. U.S.A.">
        <title>Genomic and structural basis for evolution of tropane alkaloid biosynthesis.</title>
        <authorList>
            <person name="Wanga Y.-J."/>
            <person name="Taina T."/>
            <person name="Yua J.-Y."/>
            <person name="Lia J."/>
            <person name="Xua B."/>
            <person name="Chenc J."/>
            <person name="D'Auriad J.C."/>
            <person name="Huanga J.-P."/>
            <person name="Huanga S.-X."/>
        </authorList>
    </citation>
    <scope>NUCLEOTIDE SEQUENCE [LARGE SCALE GENOMIC DNA]</scope>
    <source>
        <strain evidence="5">cv. KIB-2019</strain>
    </source>
</reference>
<dbReference type="InterPro" id="IPR013087">
    <property type="entry name" value="Znf_C2H2_type"/>
</dbReference>
<accession>A0A9Q1M6E0</accession>
<proteinExistence type="predicted"/>
<evidence type="ECO:0000256" key="2">
    <source>
        <dbReference type="SAM" id="MobiDB-lite"/>
    </source>
</evidence>
<dbReference type="AlphaFoldDB" id="A0A9Q1M6E0"/>